<comment type="catalytic activity">
    <reaction evidence="1">
        <text>L-tyrosyl-[protein] + ATP = O-(5'-adenylyl)-L-tyrosyl-[protein] + diphosphate</text>
        <dbReference type="Rhea" id="RHEA:54288"/>
        <dbReference type="Rhea" id="RHEA-COMP:10136"/>
        <dbReference type="Rhea" id="RHEA-COMP:13846"/>
        <dbReference type="ChEBI" id="CHEBI:30616"/>
        <dbReference type="ChEBI" id="CHEBI:33019"/>
        <dbReference type="ChEBI" id="CHEBI:46858"/>
        <dbReference type="ChEBI" id="CHEBI:83624"/>
        <dbReference type="EC" id="2.7.7.108"/>
    </reaction>
</comment>
<dbReference type="InterPro" id="IPR026287">
    <property type="entry name" value="SoFic-like"/>
</dbReference>
<feature type="binding site" evidence="4">
    <location>
        <begin position="215"/>
        <end position="222"/>
    </location>
    <ligand>
        <name>ATP</name>
        <dbReference type="ChEBI" id="CHEBI:30616"/>
    </ligand>
</feature>
<evidence type="ECO:0000256" key="4">
    <source>
        <dbReference type="PIRSR" id="PIRSR640198-2"/>
    </source>
</evidence>
<evidence type="ECO:0000259" key="5">
    <source>
        <dbReference type="PROSITE" id="PS51459"/>
    </source>
</evidence>
<dbReference type="Pfam" id="PF13784">
    <property type="entry name" value="Fic_N"/>
    <property type="match status" value="1"/>
</dbReference>
<dbReference type="EC" id="2.7.7.108" evidence="1"/>
<keyword evidence="7" id="KW-1185">Reference proteome</keyword>
<feature type="domain" description="Fido" evidence="5">
    <location>
        <begin position="127"/>
        <end position="275"/>
    </location>
</feature>
<evidence type="ECO:0000313" key="6">
    <source>
        <dbReference type="EMBL" id="TCO76724.1"/>
    </source>
</evidence>
<dbReference type="Pfam" id="PF02661">
    <property type="entry name" value="Fic"/>
    <property type="match status" value="1"/>
</dbReference>
<comment type="catalytic activity">
    <reaction evidence="1">
        <text>L-threonyl-[protein] + ATP = 3-O-(5'-adenylyl)-L-threonyl-[protein] + diphosphate</text>
        <dbReference type="Rhea" id="RHEA:54292"/>
        <dbReference type="Rhea" id="RHEA-COMP:11060"/>
        <dbReference type="Rhea" id="RHEA-COMP:13847"/>
        <dbReference type="ChEBI" id="CHEBI:30013"/>
        <dbReference type="ChEBI" id="CHEBI:30616"/>
        <dbReference type="ChEBI" id="CHEBI:33019"/>
        <dbReference type="ChEBI" id="CHEBI:138113"/>
        <dbReference type="EC" id="2.7.7.108"/>
    </reaction>
</comment>
<gene>
    <name evidence="6" type="ORF">EV688_104178</name>
</gene>
<dbReference type="GO" id="GO:0070733">
    <property type="term" value="F:AMPylase activity"/>
    <property type="evidence" value="ECO:0007669"/>
    <property type="project" value="UniProtKB-UniRule"/>
</dbReference>
<feature type="binding site" evidence="2">
    <location>
        <position position="253"/>
    </location>
    <ligand>
        <name>ATP</name>
        <dbReference type="ChEBI" id="CHEBI:30616"/>
    </ligand>
</feature>
<dbReference type="GO" id="GO:0042803">
    <property type="term" value="F:protein homodimerization activity"/>
    <property type="evidence" value="ECO:0007669"/>
    <property type="project" value="UniProtKB-UniRule"/>
</dbReference>
<proteinExistence type="predicted"/>
<dbReference type="PROSITE" id="PS51459">
    <property type="entry name" value="FIDO"/>
    <property type="match status" value="1"/>
</dbReference>
<dbReference type="SUPFAM" id="SSF140931">
    <property type="entry name" value="Fic-like"/>
    <property type="match status" value="1"/>
</dbReference>
<feature type="binding site" evidence="2">
    <location>
        <begin position="216"/>
        <end position="222"/>
    </location>
    <ligand>
        <name>ATP</name>
        <dbReference type="ChEBI" id="CHEBI:30616"/>
    </ligand>
</feature>
<comment type="subunit">
    <text evidence="1">Homodimer.</text>
</comment>
<dbReference type="Gene3D" id="1.10.3290.10">
    <property type="entry name" value="Fido-like domain"/>
    <property type="match status" value="1"/>
</dbReference>
<feature type="binding site" evidence="2">
    <location>
        <position position="73"/>
    </location>
    <ligand>
        <name>ATP</name>
        <dbReference type="ChEBI" id="CHEBI:30616"/>
    </ligand>
</feature>
<dbReference type="AlphaFoldDB" id="A0A4R2KSI9"/>
<dbReference type="InterPro" id="IPR025758">
    <property type="entry name" value="Fic/DOC_N"/>
</dbReference>
<protein>
    <recommendedName>
        <fullName evidence="1">Protein adenylyltransferase</fullName>
        <ecNumber evidence="1">2.7.7.108</ecNumber>
    </recommendedName>
    <alternativeName>
        <fullName evidence="1">AMPylator</fullName>
    </alternativeName>
</protein>
<dbReference type="InterPro" id="IPR003812">
    <property type="entry name" value="Fido"/>
</dbReference>
<evidence type="ECO:0000313" key="7">
    <source>
        <dbReference type="Proteomes" id="UP000294980"/>
    </source>
</evidence>
<feature type="binding site" evidence="2">
    <location>
        <position position="211"/>
    </location>
    <ligand>
        <name>ATP</name>
        <dbReference type="ChEBI" id="CHEBI:30616"/>
    </ligand>
</feature>
<reference evidence="6 7" key="1">
    <citation type="submission" date="2019-03" db="EMBL/GenBank/DDBJ databases">
        <title>Genomic Encyclopedia of Type Strains, Phase IV (KMG-IV): sequencing the most valuable type-strain genomes for metagenomic binning, comparative biology and taxonomic classification.</title>
        <authorList>
            <person name="Goeker M."/>
        </authorList>
    </citation>
    <scope>NUCLEOTIDE SEQUENCE [LARGE SCALE GENOMIC DNA]</scope>
    <source>
        <strain evidence="6 7">DSM 23344</strain>
    </source>
</reference>
<keyword evidence="1" id="KW-0548">Nucleotidyltransferase</keyword>
<evidence type="ECO:0000256" key="1">
    <source>
        <dbReference type="PIRNR" id="PIRNR038925"/>
    </source>
</evidence>
<comment type="caution">
    <text evidence="6">The sequence shown here is derived from an EMBL/GenBank/DDBJ whole genome shotgun (WGS) entry which is preliminary data.</text>
</comment>
<dbReference type="RefSeq" id="WP_117315037.1">
    <property type="nucleotide sequence ID" value="NZ_QQSW01000002.1"/>
</dbReference>
<dbReference type="Proteomes" id="UP000294980">
    <property type="component" value="Unassembled WGS sequence"/>
</dbReference>
<dbReference type="OrthoDB" id="9807853at2"/>
<dbReference type="InterPro" id="IPR036597">
    <property type="entry name" value="Fido-like_dom_sf"/>
</dbReference>
<dbReference type="PIRSF" id="PIRSF038925">
    <property type="entry name" value="AMP-prot_trans"/>
    <property type="match status" value="1"/>
</dbReference>
<dbReference type="GO" id="GO:0005524">
    <property type="term" value="F:ATP binding"/>
    <property type="evidence" value="ECO:0007669"/>
    <property type="project" value="UniProtKB-UniRule"/>
</dbReference>
<evidence type="ECO:0000256" key="2">
    <source>
        <dbReference type="PIRSR" id="PIRSR038925-1"/>
    </source>
</evidence>
<dbReference type="GO" id="GO:0000287">
    <property type="term" value="F:magnesium ion binding"/>
    <property type="evidence" value="ECO:0007669"/>
    <property type="project" value="UniProtKB-UniRule"/>
</dbReference>
<keyword evidence="1 2" id="KW-0547">Nucleotide-binding</keyword>
<dbReference type="PANTHER" id="PTHR13504">
    <property type="entry name" value="FIDO DOMAIN-CONTAINING PROTEIN DDB_G0283145"/>
    <property type="match status" value="1"/>
</dbReference>
<sequence length="378" mass="42645">MYRKPELDFGSAAYYHLGKFPPQQLEYQRLLPGMLAATDALARYDQMLKGMHNSELFLAPLRGQEAVISSRMEGTISTLDEILQLEAEFGEDDEGAAAEYRSDVIETILYRRALNTAQFSIERGQPLSESLIKSVHRQLLSLGRGAAKSPGLYRREQNYIGARGSRVVSFVPVAPEHLAAGMEKLFELMADNDLPVLLRAALAHAEFEALHPFEDGNGRVSRMLITLMLWQSGAFSAPHFYISRFFEDNKDQYLNALRDVSANDDWEGWCLFFLAAVEQQAIANLDVANTIRQFYDDMKQQFTELLASKYAVAALDYLFTSPVFSNSRFTKTAGIPEQTAARFSRVLLQEGLLQVVREASGRRAATYRFEPLMQLVRV</sequence>
<keyword evidence="1 2" id="KW-0067">ATP-binding</keyword>
<comment type="function">
    <text evidence="1">Adenylyltransferase that mediates the addition of adenosine 5'-monophosphate (AMP) to specific residues of target proteins.</text>
</comment>
<dbReference type="PANTHER" id="PTHR13504:SF38">
    <property type="entry name" value="FIDO DOMAIN-CONTAINING PROTEIN"/>
    <property type="match status" value="1"/>
</dbReference>
<keyword evidence="1" id="KW-0808">Transferase</keyword>
<evidence type="ECO:0000256" key="3">
    <source>
        <dbReference type="PIRSR" id="PIRSR640198-1"/>
    </source>
</evidence>
<name>A0A4R2KSI9_9GAMM</name>
<dbReference type="EMBL" id="SLWX01000004">
    <property type="protein sequence ID" value="TCO76724.1"/>
    <property type="molecule type" value="Genomic_DNA"/>
</dbReference>
<feature type="active site" evidence="3">
    <location>
        <position position="211"/>
    </location>
</feature>
<accession>A0A4R2KSI9</accession>
<dbReference type="InterPro" id="IPR040198">
    <property type="entry name" value="Fido_containing"/>
</dbReference>
<organism evidence="6 7">
    <name type="scientific">Chromatocurvus halotolerans</name>
    <dbReference type="NCBI Taxonomy" id="1132028"/>
    <lineage>
        <taxon>Bacteria</taxon>
        <taxon>Pseudomonadati</taxon>
        <taxon>Pseudomonadota</taxon>
        <taxon>Gammaproteobacteria</taxon>
        <taxon>Cellvibrionales</taxon>
        <taxon>Halieaceae</taxon>
        <taxon>Chromatocurvus</taxon>
    </lineage>
</organism>